<dbReference type="GO" id="GO:0006364">
    <property type="term" value="P:rRNA processing"/>
    <property type="evidence" value="ECO:0007669"/>
    <property type="project" value="UniProtKB-KW"/>
</dbReference>
<dbReference type="AlphaFoldDB" id="A0A8H3ERG5"/>
<evidence type="ECO:0000259" key="9">
    <source>
        <dbReference type="Pfam" id="PF01138"/>
    </source>
</evidence>
<dbReference type="CDD" id="cd11371">
    <property type="entry name" value="RNase_PH_MTR3"/>
    <property type="match status" value="1"/>
</dbReference>
<dbReference type="InterPro" id="IPR001247">
    <property type="entry name" value="ExoRNase_PH_dom1"/>
</dbReference>
<dbReference type="GO" id="GO:0005730">
    <property type="term" value="C:nucleolus"/>
    <property type="evidence" value="ECO:0007669"/>
    <property type="project" value="TreeGrafter"/>
</dbReference>
<evidence type="ECO:0000256" key="4">
    <source>
        <dbReference type="ARBA" id="ARBA00022490"/>
    </source>
</evidence>
<dbReference type="GO" id="GO:0071028">
    <property type="term" value="P:nuclear mRNA surveillance"/>
    <property type="evidence" value="ECO:0007669"/>
    <property type="project" value="TreeGrafter"/>
</dbReference>
<accession>A0A8H3ERG5</accession>
<keyword evidence="11" id="KW-1185">Reference proteome</keyword>
<dbReference type="EMBL" id="CAJPDQ010000006">
    <property type="protein sequence ID" value="CAF9911401.1"/>
    <property type="molecule type" value="Genomic_DNA"/>
</dbReference>
<keyword evidence="8" id="KW-0539">Nucleus</keyword>
<keyword evidence="7" id="KW-0694">RNA-binding</keyword>
<evidence type="ECO:0000313" key="11">
    <source>
        <dbReference type="Proteomes" id="UP000664169"/>
    </source>
</evidence>
<dbReference type="PANTHER" id="PTHR11953">
    <property type="entry name" value="EXOSOME COMPLEX COMPONENT"/>
    <property type="match status" value="1"/>
</dbReference>
<dbReference type="Gene3D" id="3.30.230.70">
    <property type="entry name" value="GHMP Kinase, N-terminal domain"/>
    <property type="match status" value="1"/>
</dbReference>
<dbReference type="InterPro" id="IPR027408">
    <property type="entry name" value="PNPase/RNase_PH_dom_sf"/>
</dbReference>
<keyword evidence="5" id="KW-0698">rRNA processing</keyword>
<dbReference type="Pfam" id="PF01138">
    <property type="entry name" value="RNase_PH"/>
    <property type="match status" value="1"/>
</dbReference>
<comment type="subcellular location">
    <subcellularLocation>
        <location evidence="2">Cytoplasm</location>
    </subcellularLocation>
    <subcellularLocation>
        <location evidence="1">Nucleus</location>
    </subcellularLocation>
</comment>
<dbReference type="GO" id="GO:0016075">
    <property type="term" value="P:rRNA catabolic process"/>
    <property type="evidence" value="ECO:0007669"/>
    <property type="project" value="TreeGrafter"/>
</dbReference>
<dbReference type="GO" id="GO:0000176">
    <property type="term" value="C:nuclear exosome (RNase complex)"/>
    <property type="evidence" value="ECO:0007669"/>
    <property type="project" value="UniProtKB-ARBA"/>
</dbReference>
<dbReference type="GO" id="GO:0034475">
    <property type="term" value="P:U4 snRNA 3'-end processing"/>
    <property type="evidence" value="ECO:0007669"/>
    <property type="project" value="TreeGrafter"/>
</dbReference>
<evidence type="ECO:0000256" key="8">
    <source>
        <dbReference type="ARBA" id="ARBA00023242"/>
    </source>
</evidence>
<gene>
    <name evidence="10" type="ORF">GOMPHAMPRED_007397</name>
</gene>
<dbReference type="GO" id="GO:0003723">
    <property type="term" value="F:RNA binding"/>
    <property type="evidence" value="ECO:0007669"/>
    <property type="project" value="UniProtKB-KW"/>
</dbReference>
<evidence type="ECO:0000256" key="6">
    <source>
        <dbReference type="ARBA" id="ARBA00022835"/>
    </source>
</evidence>
<evidence type="ECO:0000256" key="5">
    <source>
        <dbReference type="ARBA" id="ARBA00022552"/>
    </source>
</evidence>
<dbReference type="InterPro" id="IPR050080">
    <property type="entry name" value="RNase_PH"/>
</dbReference>
<name>A0A8H3ERG5_9LECA</name>
<evidence type="ECO:0000256" key="1">
    <source>
        <dbReference type="ARBA" id="ARBA00004123"/>
    </source>
</evidence>
<comment type="similarity">
    <text evidence="3">Belongs to the RNase PH family.</text>
</comment>
<evidence type="ECO:0000256" key="3">
    <source>
        <dbReference type="ARBA" id="ARBA00006678"/>
    </source>
</evidence>
<feature type="domain" description="Exoribonuclease phosphorolytic" evidence="9">
    <location>
        <begin position="42"/>
        <end position="204"/>
    </location>
</feature>
<reference evidence="10" key="1">
    <citation type="submission" date="2021-03" db="EMBL/GenBank/DDBJ databases">
        <authorList>
            <person name="Tagirdzhanova G."/>
        </authorList>
    </citation>
    <scope>NUCLEOTIDE SEQUENCE</scope>
</reference>
<dbReference type="Proteomes" id="UP000664169">
    <property type="component" value="Unassembled WGS sequence"/>
</dbReference>
<protein>
    <recommendedName>
        <fullName evidence="9">Exoribonuclease phosphorolytic domain-containing protein</fullName>
    </recommendedName>
</protein>
<dbReference type="GO" id="GO:0071051">
    <property type="term" value="P:poly(A)-dependent snoRNA 3'-end processing"/>
    <property type="evidence" value="ECO:0007669"/>
    <property type="project" value="TreeGrafter"/>
</dbReference>
<dbReference type="GO" id="GO:0000177">
    <property type="term" value="C:cytoplasmic exosome (RNase complex)"/>
    <property type="evidence" value="ECO:0007669"/>
    <property type="project" value="TreeGrafter"/>
</dbReference>
<dbReference type="InterPro" id="IPR020568">
    <property type="entry name" value="Ribosomal_Su5_D2-typ_SF"/>
</dbReference>
<dbReference type="PANTHER" id="PTHR11953:SF2">
    <property type="entry name" value="EXOSOME COMPLEX COMPONENT MTR3"/>
    <property type="match status" value="1"/>
</dbReference>
<organism evidence="10 11">
    <name type="scientific">Gomphillus americanus</name>
    <dbReference type="NCBI Taxonomy" id="1940652"/>
    <lineage>
        <taxon>Eukaryota</taxon>
        <taxon>Fungi</taxon>
        <taxon>Dikarya</taxon>
        <taxon>Ascomycota</taxon>
        <taxon>Pezizomycotina</taxon>
        <taxon>Lecanoromycetes</taxon>
        <taxon>OSLEUM clade</taxon>
        <taxon>Ostropomycetidae</taxon>
        <taxon>Ostropales</taxon>
        <taxon>Graphidaceae</taxon>
        <taxon>Gomphilloideae</taxon>
        <taxon>Gomphillus</taxon>
    </lineage>
</organism>
<proteinExistence type="inferred from homology"/>
<keyword evidence="6" id="KW-0271">Exosome</keyword>
<evidence type="ECO:0000313" key="10">
    <source>
        <dbReference type="EMBL" id="CAF9911401.1"/>
    </source>
</evidence>
<keyword evidence="4" id="KW-0963">Cytoplasm</keyword>
<sequence length="306" mass="32625">MTDRRRVNGPTGGTTPVVFDPELVKNFAASVSKPIRTRAARELRKIFLQTGLTPSASGSAYFEVEQHPSHSHGLARSSTLKITCTVHGPRPLPRSSSFTPNMLLTTTVKFAPFAASQRRGYIRDNAERDLAVHLETAIRGVIMNDRWPKSGLDVVITILEGEDDSWWDTGLSTMSSGGQTPFGMMSILSGCITAASTAIVDAGIDCVDIVTGGVAALVKKSELATGNSNLELVLDPCPSEHDEIVACCVVGYLKARDELTEVWMRGDVSLTPQVGVGGQSEVDSLINGAVQAASAYHAVIVSSIKK</sequence>
<evidence type="ECO:0000256" key="7">
    <source>
        <dbReference type="ARBA" id="ARBA00022884"/>
    </source>
</evidence>
<dbReference type="SUPFAM" id="SSF54211">
    <property type="entry name" value="Ribosomal protein S5 domain 2-like"/>
    <property type="match status" value="1"/>
</dbReference>
<comment type="caution">
    <text evidence="10">The sequence shown here is derived from an EMBL/GenBank/DDBJ whole genome shotgun (WGS) entry which is preliminary data.</text>
</comment>
<evidence type="ECO:0000256" key="2">
    <source>
        <dbReference type="ARBA" id="ARBA00004496"/>
    </source>
</evidence>
<dbReference type="OrthoDB" id="2504340at2759"/>